<organism evidence="2 3">
    <name type="scientific">Eubacterium pyruvativorans</name>
    <dbReference type="NCBI Taxonomy" id="155865"/>
    <lineage>
        <taxon>Bacteria</taxon>
        <taxon>Bacillati</taxon>
        <taxon>Bacillota</taxon>
        <taxon>Clostridia</taxon>
        <taxon>Eubacteriales</taxon>
        <taxon>Eubacteriaceae</taxon>
        <taxon>Eubacterium</taxon>
    </lineage>
</organism>
<dbReference type="EMBL" id="FPBT01000050">
    <property type="protein sequence ID" value="SFU73131.1"/>
    <property type="molecule type" value="Genomic_DNA"/>
</dbReference>
<keyword evidence="3" id="KW-1185">Reference proteome</keyword>
<dbReference type="AlphaFoldDB" id="A0A1I7IJL4"/>
<feature type="coiled-coil region" evidence="1">
    <location>
        <begin position="144"/>
        <end position="175"/>
    </location>
</feature>
<dbReference type="Proteomes" id="UP000198817">
    <property type="component" value="Unassembled WGS sequence"/>
</dbReference>
<gene>
    <name evidence="2" type="ORF">SAMN05216508_1504</name>
</gene>
<evidence type="ECO:0000313" key="3">
    <source>
        <dbReference type="Proteomes" id="UP000198817"/>
    </source>
</evidence>
<proteinExistence type="predicted"/>
<dbReference type="RefSeq" id="WP_177207484.1">
    <property type="nucleotide sequence ID" value="NZ_FOWF01000052.1"/>
</dbReference>
<dbReference type="STRING" id="155865.SAMN05216515_1527"/>
<reference evidence="2 3" key="1">
    <citation type="submission" date="2016-10" db="EMBL/GenBank/DDBJ databases">
        <authorList>
            <person name="de Groot N.N."/>
        </authorList>
    </citation>
    <scope>NUCLEOTIDE SEQUENCE [LARGE SCALE GENOMIC DNA]</scope>
    <source>
        <strain evidence="2 3">KHGC13</strain>
    </source>
</reference>
<evidence type="ECO:0000256" key="1">
    <source>
        <dbReference type="SAM" id="Coils"/>
    </source>
</evidence>
<dbReference type="Pfam" id="PF14014">
    <property type="entry name" value="DUF4230"/>
    <property type="match status" value="1"/>
</dbReference>
<evidence type="ECO:0008006" key="4">
    <source>
        <dbReference type="Google" id="ProtNLM"/>
    </source>
</evidence>
<sequence length="196" mass="21993">MKKRIISIVLTIGVLVSGLCFFTGCSKKVEPTFEVKAISELATLRCYYHNVGELRKDAKKWNKFLGKHGYGYKKAWIEYTGIVTLGIDVNKVTIDGPDENNVVTITIPEAEIQSIDLDEDSMSDPYTESGILTKVTTEEKTELVAAEQEKMKETAEADENLKNRAEERAKKLLENYVINVGNSVGQTYTVEFKKAE</sequence>
<keyword evidence="1" id="KW-0175">Coiled coil</keyword>
<accession>A0A1I7IJL4</accession>
<dbReference type="InterPro" id="IPR025324">
    <property type="entry name" value="DUF4230"/>
</dbReference>
<dbReference type="PROSITE" id="PS51257">
    <property type="entry name" value="PROKAR_LIPOPROTEIN"/>
    <property type="match status" value="1"/>
</dbReference>
<protein>
    <recommendedName>
        <fullName evidence="4">DUF4230 domain-containing protein</fullName>
    </recommendedName>
</protein>
<name>A0A1I7IJL4_9FIRM</name>
<evidence type="ECO:0000313" key="2">
    <source>
        <dbReference type="EMBL" id="SFU73131.1"/>
    </source>
</evidence>